<dbReference type="EMBL" id="NCWY01000001">
    <property type="protein sequence ID" value="PAK97138.1"/>
    <property type="molecule type" value="Genomic_DNA"/>
</dbReference>
<dbReference type="AlphaFoldDB" id="A0A269ZH50"/>
<reference evidence="2 3" key="1">
    <citation type="submission" date="2017-04" db="EMBL/GenBank/DDBJ databases">
        <title>Kefir bacterial isolates.</title>
        <authorList>
            <person name="Kim Y."/>
            <person name="Blasche S."/>
            <person name="Patil K.R."/>
        </authorList>
    </citation>
    <scope>NUCLEOTIDE SEQUENCE [LARGE SCALE GENOMIC DNA]</scope>
    <source>
        <strain evidence="2 3">OG2</strain>
    </source>
</reference>
<sequence length="278" mass="30130">MTDPRRVFDAHFHIIDPAHPLVENDGFLPDPFTVADYRARVAHLGATPDRESPTTEESAFTIAGGAVVSGSFQAFDQGYLVEALRALGPSFVGVTQLPADTPDARILELAEAGVRAVRFNVARGGSAQLDDLDRFARRVHDLAGWHTELYIDARTIDSELADRIAALPAVSIDHLGMHSDGLPMLLRLVEDGVRVKATGFGRVDLDPAEAVRRIVDTDPSALMVGTDLPSTRARRPFADDDLRLIESVLTPAEAVAVFWDNAADLYLGEVGTRERTPG</sequence>
<proteinExistence type="predicted"/>
<comment type="caution">
    <text evidence="2">The sequence shown here is derived from an EMBL/GenBank/DDBJ whole genome shotgun (WGS) entry which is preliminary data.</text>
</comment>
<feature type="domain" description="Amidohydrolase-related" evidence="1">
    <location>
        <begin position="9"/>
        <end position="266"/>
    </location>
</feature>
<dbReference type="GO" id="GO:0016787">
    <property type="term" value="F:hydrolase activity"/>
    <property type="evidence" value="ECO:0007669"/>
    <property type="project" value="UniProtKB-KW"/>
</dbReference>
<dbReference type="InterPro" id="IPR032466">
    <property type="entry name" value="Metal_Hydrolase"/>
</dbReference>
<dbReference type="RefSeq" id="WP_095375109.1">
    <property type="nucleotide sequence ID" value="NZ_JAROYK010000001.1"/>
</dbReference>
<name>A0A269ZH50_9MICO</name>
<dbReference type="PANTHER" id="PTHR35563:SF2">
    <property type="entry name" value="BARREL METAL-DEPENDENT HYDROLASE, PUTATIVE (AFU_ORTHOLOGUE AFUA_1G16240)-RELATED"/>
    <property type="match status" value="1"/>
</dbReference>
<dbReference type="SUPFAM" id="SSF51556">
    <property type="entry name" value="Metallo-dependent hydrolases"/>
    <property type="match status" value="1"/>
</dbReference>
<dbReference type="PANTHER" id="PTHR35563">
    <property type="entry name" value="BARREL METAL-DEPENDENT HYDROLASE, PUTATIVE (AFU_ORTHOLOGUE AFUA_1G16240)-RELATED"/>
    <property type="match status" value="1"/>
</dbReference>
<dbReference type="InterPro" id="IPR052358">
    <property type="entry name" value="Aro_Compnd_Degr_Hydrolases"/>
</dbReference>
<evidence type="ECO:0000259" key="1">
    <source>
        <dbReference type="Pfam" id="PF04909"/>
    </source>
</evidence>
<accession>A0A269ZH50</accession>
<keyword evidence="2" id="KW-0378">Hydrolase</keyword>
<evidence type="ECO:0000313" key="2">
    <source>
        <dbReference type="EMBL" id="PAK97138.1"/>
    </source>
</evidence>
<dbReference type="Gene3D" id="3.20.20.140">
    <property type="entry name" value="Metal-dependent hydrolases"/>
    <property type="match status" value="1"/>
</dbReference>
<gene>
    <name evidence="2" type="ORF">B8X04_00740</name>
</gene>
<protein>
    <submittedName>
        <fullName evidence="2">2-pyrone-4,6-dicarboxylate hydrolase</fullName>
    </submittedName>
</protein>
<dbReference type="Pfam" id="PF04909">
    <property type="entry name" value="Amidohydro_2"/>
    <property type="match status" value="1"/>
</dbReference>
<organism evidence="2 3">
    <name type="scientific">Brevibacterium casei</name>
    <dbReference type="NCBI Taxonomy" id="33889"/>
    <lineage>
        <taxon>Bacteria</taxon>
        <taxon>Bacillati</taxon>
        <taxon>Actinomycetota</taxon>
        <taxon>Actinomycetes</taxon>
        <taxon>Micrococcales</taxon>
        <taxon>Brevibacteriaceae</taxon>
        <taxon>Brevibacterium</taxon>
    </lineage>
</organism>
<dbReference type="InterPro" id="IPR006680">
    <property type="entry name" value="Amidohydro-rel"/>
</dbReference>
<evidence type="ECO:0000313" key="3">
    <source>
        <dbReference type="Proteomes" id="UP000216867"/>
    </source>
</evidence>
<dbReference type="Proteomes" id="UP000216867">
    <property type="component" value="Unassembled WGS sequence"/>
</dbReference>